<organism evidence="2 3">
    <name type="scientific">Neurospora hispaniola</name>
    <dbReference type="NCBI Taxonomy" id="588809"/>
    <lineage>
        <taxon>Eukaryota</taxon>
        <taxon>Fungi</taxon>
        <taxon>Dikarya</taxon>
        <taxon>Ascomycota</taxon>
        <taxon>Pezizomycotina</taxon>
        <taxon>Sordariomycetes</taxon>
        <taxon>Sordariomycetidae</taxon>
        <taxon>Sordariales</taxon>
        <taxon>Sordariaceae</taxon>
        <taxon>Neurospora</taxon>
    </lineage>
</organism>
<evidence type="ECO:0000256" key="1">
    <source>
        <dbReference type="SAM" id="Phobius"/>
    </source>
</evidence>
<name>A0AAJ0MML3_9PEZI</name>
<protein>
    <submittedName>
        <fullName evidence="2">Uncharacterized protein</fullName>
    </submittedName>
</protein>
<keyword evidence="1" id="KW-1133">Transmembrane helix</keyword>
<dbReference type="AlphaFoldDB" id="A0AAJ0MML3"/>
<evidence type="ECO:0000313" key="2">
    <source>
        <dbReference type="EMBL" id="KAK3485947.1"/>
    </source>
</evidence>
<feature type="transmembrane region" description="Helical" evidence="1">
    <location>
        <begin position="16"/>
        <end position="37"/>
    </location>
</feature>
<comment type="caution">
    <text evidence="2">The sequence shown here is derived from an EMBL/GenBank/DDBJ whole genome shotgun (WGS) entry which is preliminary data.</text>
</comment>
<feature type="transmembrane region" description="Helical" evidence="1">
    <location>
        <begin position="49"/>
        <end position="68"/>
    </location>
</feature>
<accession>A0AAJ0MML3</accession>
<keyword evidence="1" id="KW-0812">Transmembrane</keyword>
<dbReference type="EMBL" id="JAULSX010000009">
    <property type="protein sequence ID" value="KAK3485947.1"/>
    <property type="molecule type" value="Genomic_DNA"/>
</dbReference>
<evidence type="ECO:0000313" key="3">
    <source>
        <dbReference type="Proteomes" id="UP001285908"/>
    </source>
</evidence>
<keyword evidence="1" id="KW-0472">Membrane</keyword>
<proteinExistence type="predicted"/>
<dbReference type="GeneID" id="87875421"/>
<sequence>MRARLVVGSVTTSESLVFYAYIYSYGEVIVLVTNLTMTSFSASMLHPEWVPFVAIWSLAILATCTVLPPTVQPFAHTWILSIKP</sequence>
<reference evidence="2 3" key="1">
    <citation type="journal article" date="2023" name="Mol. Phylogenet. Evol.">
        <title>Genome-scale phylogeny and comparative genomics of the fungal order Sordariales.</title>
        <authorList>
            <person name="Hensen N."/>
            <person name="Bonometti L."/>
            <person name="Westerberg I."/>
            <person name="Brannstrom I.O."/>
            <person name="Guillou S."/>
            <person name="Cros-Aarteil S."/>
            <person name="Calhoun S."/>
            <person name="Haridas S."/>
            <person name="Kuo A."/>
            <person name="Mondo S."/>
            <person name="Pangilinan J."/>
            <person name="Riley R."/>
            <person name="LaButti K."/>
            <person name="Andreopoulos B."/>
            <person name="Lipzen A."/>
            <person name="Chen C."/>
            <person name="Yan M."/>
            <person name="Daum C."/>
            <person name="Ng V."/>
            <person name="Clum A."/>
            <person name="Steindorff A."/>
            <person name="Ohm R.A."/>
            <person name="Martin F."/>
            <person name="Silar P."/>
            <person name="Natvig D.O."/>
            <person name="Lalanne C."/>
            <person name="Gautier V."/>
            <person name="Ament-Velasquez S.L."/>
            <person name="Kruys A."/>
            <person name="Hutchinson M.I."/>
            <person name="Powell A.J."/>
            <person name="Barry K."/>
            <person name="Miller A.N."/>
            <person name="Grigoriev I.V."/>
            <person name="Debuchy R."/>
            <person name="Gladieux P."/>
            <person name="Hiltunen Thoren M."/>
            <person name="Johannesson H."/>
        </authorList>
    </citation>
    <scope>NUCLEOTIDE SEQUENCE [LARGE SCALE GENOMIC DNA]</scope>
    <source>
        <strain evidence="2 3">FGSC 10403</strain>
    </source>
</reference>
<dbReference type="Proteomes" id="UP001285908">
    <property type="component" value="Unassembled WGS sequence"/>
</dbReference>
<gene>
    <name evidence="2" type="ORF">B0T23DRAFT_389240</name>
</gene>
<keyword evidence="3" id="KW-1185">Reference proteome</keyword>
<dbReference type="RefSeq" id="XP_062688710.1">
    <property type="nucleotide sequence ID" value="XM_062837799.1"/>
</dbReference>